<evidence type="ECO:0000313" key="1">
    <source>
        <dbReference type="EMBL" id="CRL42764.1"/>
    </source>
</evidence>
<protein>
    <submittedName>
        <fullName evidence="1">Uncharacterized protein</fullName>
    </submittedName>
</protein>
<proteinExistence type="predicted"/>
<sequence length="37" mass="4202">MENKFINRYHSFCHSLANLKKSTVADSQADFVLEGTV</sequence>
<dbReference type="EMBL" id="CVRR01000082">
    <property type="protein sequence ID" value="CRL42764.1"/>
    <property type="molecule type" value="Genomic_DNA"/>
</dbReference>
<reference evidence="2" key="1">
    <citation type="submission" date="2015-05" db="EMBL/GenBank/DDBJ databases">
        <authorList>
            <consortium name="Pathogen Informatics"/>
        </authorList>
    </citation>
    <scope>NUCLEOTIDE SEQUENCE [LARGE SCALE GENOMIC DNA]</scope>
    <source>
        <strain evidence="2">M72</strain>
    </source>
</reference>
<evidence type="ECO:0000313" key="2">
    <source>
        <dbReference type="Proteomes" id="UP000049979"/>
    </source>
</evidence>
<keyword evidence="2" id="KW-1185">Reference proteome</keyword>
<name>A0A0M6WZV9_9FIRM</name>
<dbReference type="Proteomes" id="UP000049979">
    <property type="component" value="Unassembled WGS sequence"/>
</dbReference>
<gene>
    <name evidence="1" type="ORF">M72_16551</name>
</gene>
<dbReference type="AlphaFoldDB" id="A0A0M6WZV9"/>
<organism evidence="1 2">
    <name type="scientific">Roseburia faecis</name>
    <dbReference type="NCBI Taxonomy" id="301302"/>
    <lineage>
        <taxon>Bacteria</taxon>
        <taxon>Bacillati</taxon>
        <taxon>Bacillota</taxon>
        <taxon>Clostridia</taxon>
        <taxon>Lachnospirales</taxon>
        <taxon>Lachnospiraceae</taxon>
        <taxon>Roseburia</taxon>
    </lineage>
</organism>
<accession>A0A0M6WZV9</accession>